<name>A0A7C5VW69_THERO</name>
<protein>
    <submittedName>
        <fullName evidence="2">Uncharacterized protein</fullName>
    </submittedName>
</protein>
<feature type="region of interest" description="Disordered" evidence="1">
    <location>
        <begin position="96"/>
        <end position="115"/>
    </location>
</feature>
<gene>
    <name evidence="2" type="ORF">ENM21_07280</name>
</gene>
<evidence type="ECO:0000256" key="1">
    <source>
        <dbReference type="SAM" id="MobiDB-lite"/>
    </source>
</evidence>
<dbReference type="AlphaFoldDB" id="A0A7C5VW69"/>
<evidence type="ECO:0000313" key="2">
    <source>
        <dbReference type="EMBL" id="HHM96996.1"/>
    </source>
</evidence>
<dbReference type="EMBL" id="DRWX01000336">
    <property type="protein sequence ID" value="HHM96996.1"/>
    <property type="molecule type" value="Genomic_DNA"/>
</dbReference>
<reference evidence="2" key="1">
    <citation type="journal article" date="2020" name="mSystems">
        <title>Genome- and Community-Level Interaction Insights into Carbon Utilization and Element Cycling Functions of Hydrothermarchaeota in Hydrothermal Sediment.</title>
        <authorList>
            <person name="Zhou Z."/>
            <person name="Liu Y."/>
            <person name="Xu W."/>
            <person name="Pan J."/>
            <person name="Luo Z.H."/>
            <person name="Li M."/>
        </authorList>
    </citation>
    <scope>NUCLEOTIDE SEQUENCE [LARGE SCALE GENOMIC DNA]</scope>
    <source>
        <strain evidence="2">SpSt-1065</strain>
    </source>
</reference>
<proteinExistence type="predicted"/>
<accession>A0A7C5VW69</accession>
<sequence>MPLTRASHLDRYGITDRDSSLEVIRYRAPDNGGASGAAYLHHAFGAQLPDPFRPAVSTDLAPPAGSLSLVPDVLAPFVVVHRIVLSCPESLAEQLASVKSPSRQTEGLQMRGLAA</sequence>
<organism evidence="2">
    <name type="scientific">Thermomicrobium roseum</name>
    <dbReference type="NCBI Taxonomy" id="500"/>
    <lineage>
        <taxon>Bacteria</taxon>
        <taxon>Pseudomonadati</taxon>
        <taxon>Thermomicrobiota</taxon>
        <taxon>Thermomicrobia</taxon>
        <taxon>Thermomicrobiales</taxon>
        <taxon>Thermomicrobiaceae</taxon>
        <taxon>Thermomicrobium</taxon>
    </lineage>
</organism>
<comment type="caution">
    <text evidence="2">The sequence shown here is derived from an EMBL/GenBank/DDBJ whole genome shotgun (WGS) entry which is preliminary data.</text>
</comment>
<feature type="compositionally biased region" description="Polar residues" evidence="1">
    <location>
        <begin position="97"/>
        <end position="107"/>
    </location>
</feature>